<dbReference type="GO" id="GO:0007234">
    <property type="term" value="P:osmosensory signaling via phosphorelay pathway"/>
    <property type="evidence" value="ECO:0007669"/>
    <property type="project" value="TreeGrafter"/>
</dbReference>
<dbReference type="GO" id="GO:0000156">
    <property type="term" value="F:phosphorelay response regulator activity"/>
    <property type="evidence" value="ECO:0007669"/>
    <property type="project" value="TreeGrafter"/>
</dbReference>
<evidence type="ECO:0000256" key="1">
    <source>
        <dbReference type="ARBA" id="ARBA00000085"/>
    </source>
</evidence>
<dbReference type="Gene3D" id="3.30.565.10">
    <property type="entry name" value="Histidine kinase-like ATPase, C-terminal domain"/>
    <property type="match status" value="1"/>
</dbReference>
<dbReference type="EC" id="2.7.13.3" evidence="2"/>
<keyword evidence="6" id="KW-0067">ATP-binding</keyword>
<dbReference type="InterPro" id="IPR036890">
    <property type="entry name" value="HATPase_C_sf"/>
</dbReference>
<evidence type="ECO:0000256" key="6">
    <source>
        <dbReference type="ARBA" id="ARBA00022840"/>
    </source>
</evidence>
<keyword evidence="3" id="KW-0808">Transferase</keyword>
<keyword evidence="5 9" id="KW-0418">Kinase</keyword>
<dbReference type="SUPFAM" id="SSF47384">
    <property type="entry name" value="Homodimeric domain of signal transducing histidine kinase"/>
    <property type="match status" value="1"/>
</dbReference>
<reference evidence="9 10" key="1">
    <citation type="submission" date="2017-06" db="EMBL/GenBank/DDBJ databases">
        <title>Genome sequencing of cyanobaciteial culture collection at National Institute for Environmental Studies (NIES).</title>
        <authorList>
            <person name="Hirose Y."/>
            <person name="Shimura Y."/>
            <person name="Fujisawa T."/>
            <person name="Nakamura Y."/>
            <person name="Kawachi M."/>
        </authorList>
    </citation>
    <scope>NUCLEOTIDE SEQUENCE [LARGE SCALE GENOMIC DNA]</scope>
    <source>
        <strain evidence="9 10">NIES-2135</strain>
    </source>
</reference>
<protein>
    <recommendedName>
        <fullName evidence="2">histidine kinase</fullName>
        <ecNumber evidence="2">2.7.13.3</ecNumber>
    </recommendedName>
</protein>
<dbReference type="AlphaFoldDB" id="A0A1Z4JIS0"/>
<evidence type="ECO:0000256" key="7">
    <source>
        <dbReference type="ARBA" id="ARBA00023012"/>
    </source>
</evidence>
<dbReference type="Proteomes" id="UP000217895">
    <property type="component" value="Chromosome"/>
</dbReference>
<evidence type="ECO:0000259" key="8">
    <source>
        <dbReference type="PROSITE" id="PS50109"/>
    </source>
</evidence>
<gene>
    <name evidence="9" type="ORF">NIES2135_34860</name>
</gene>
<dbReference type="SUPFAM" id="SSF55874">
    <property type="entry name" value="ATPase domain of HSP90 chaperone/DNA topoisomerase II/histidine kinase"/>
    <property type="match status" value="1"/>
</dbReference>
<dbReference type="GO" id="GO:0000155">
    <property type="term" value="F:phosphorelay sensor kinase activity"/>
    <property type="evidence" value="ECO:0007669"/>
    <property type="project" value="InterPro"/>
</dbReference>
<dbReference type="PANTHER" id="PTHR42878">
    <property type="entry name" value="TWO-COMPONENT HISTIDINE KINASE"/>
    <property type="match status" value="1"/>
</dbReference>
<dbReference type="GO" id="GO:0030295">
    <property type="term" value="F:protein kinase activator activity"/>
    <property type="evidence" value="ECO:0007669"/>
    <property type="project" value="TreeGrafter"/>
</dbReference>
<keyword evidence="10" id="KW-1185">Reference proteome</keyword>
<dbReference type="PANTHER" id="PTHR42878:SF7">
    <property type="entry name" value="SENSOR HISTIDINE KINASE GLRK"/>
    <property type="match status" value="1"/>
</dbReference>
<keyword evidence="4" id="KW-0547">Nucleotide-binding</keyword>
<dbReference type="InterPro" id="IPR036097">
    <property type="entry name" value="HisK_dim/P_sf"/>
</dbReference>
<dbReference type="InterPro" id="IPR004358">
    <property type="entry name" value="Sig_transdc_His_kin-like_C"/>
</dbReference>
<comment type="catalytic activity">
    <reaction evidence="1">
        <text>ATP + protein L-histidine = ADP + protein N-phospho-L-histidine.</text>
        <dbReference type="EC" id="2.7.13.3"/>
    </reaction>
</comment>
<organism evidence="9 10">
    <name type="scientific">Leptolyngbya boryana NIES-2135</name>
    <dbReference type="NCBI Taxonomy" id="1973484"/>
    <lineage>
        <taxon>Bacteria</taxon>
        <taxon>Bacillati</taxon>
        <taxon>Cyanobacteriota</taxon>
        <taxon>Cyanophyceae</taxon>
        <taxon>Leptolyngbyales</taxon>
        <taxon>Leptolyngbyaceae</taxon>
        <taxon>Leptolyngbya group</taxon>
        <taxon>Leptolyngbya</taxon>
    </lineage>
</organism>
<evidence type="ECO:0000256" key="4">
    <source>
        <dbReference type="ARBA" id="ARBA00022741"/>
    </source>
</evidence>
<dbReference type="EMBL" id="AP018203">
    <property type="protein sequence ID" value="BAY56651.1"/>
    <property type="molecule type" value="Genomic_DNA"/>
</dbReference>
<name>A0A1Z4JIS0_LEPBY</name>
<dbReference type="InterPro" id="IPR050351">
    <property type="entry name" value="BphY/WalK/GraS-like"/>
</dbReference>
<dbReference type="Pfam" id="PF02518">
    <property type="entry name" value="HATPase_c"/>
    <property type="match status" value="1"/>
</dbReference>
<dbReference type="PROSITE" id="PS50109">
    <property type="entry name" value="HIS_KIN"/>
    <property type="match status" value="1"/>
</dbReference>
<dbReference type="InterPro" id="IPR003594">
    <property type="entry name" value="HATPase_dom"/>
</dbReference>
<evidence type="ECO:0000313" key="10">
    <source>
        <dbReference type="Proteomes" id="UP000217895"/>
    </source>
</evidence>
<dbReference type="PRINTS" id="PR00344">
    <property type="entry name" value="BCTRLSENSOR"/>
</dbReference>
<keyword evidence="7" id="KW-0902">Two-component regulatory system</keyword>
<evidence type="ECO:0000256" key="5">
    <source>
        <dbReference type="ARBA" id="ARBA00022777"/>
    </source>
</evidence>
<accession>A0A1Z4JIS0</accession>
<dbReference type="GO" id="GO:0005524">
    <property type="term" value="F:ATP binding"/>
    <property type="evidence" value="ECO:0007669"/>
    <property type="project" value="UniProtKB-KW"/>
</dbReference>
<proteinExistence type="predicted"/>
<evidence type="ECO:0000313" key="9">
    <source>
        <dbReference type="EMBL" id="BAY56651.1"/>
    </source>
</evidence>
<dbReference type="InterPro" id="IPR005467">
    <property type="entry name" value="His_kinase_dom"/>
</dbReference>
<sequence length="380" mass="43264">MQAVHSFKRFPSAIVSHTVEPSTVAENPIQAFCRLQIEQILSQFPDLGIRLVFHSPEHSKRQCLLYGREFWSVLDTEAQAFLASETWWIKNSIGRLIKVFTKSKPRFYACPISPTKPEYLLLGTPKLLTAKQKRLIENCANLLSHHLSMVRELYTQRQSYQQLEQKNNHIEHQVKSPIALVQIYTEMLLTTVSEQHSRSHLESIQASIQDISRHLKQLTVKQKPLRIAEHNLSELITESLKQLQPWLTEKDITVNYSRSLMLIDVDAWQFKQVLDNLISNAIHFSPISSQIDCHWEVTDQEIVIEISDHGVGLSESDVENLCTPFYSRRPGGTGLGLSIAQKIIHAHNGRLWAGNLPEGGAKFSVALPRYSPKLSIVPAI</sequence>
<dbReference type="SMART" id="SM00387">
    <property type="entry name" value="HATPase_c"/>
    <property type="match status" value="1"/>
</dbReference>
<dbReference type="CDD" id="cd00075">
    <property type="entry name" value="HATPase"/>
    <property type="match status" value="1"/>
</dbReference>
<evidence type="ECO:0000256" key="2">
    <source>
        <dbReference type="ARBA" id="ARBA00012438"/>
    </source>
</evidence>
<feature type="domain" description="Histidine kinase" evidence="8">
    <location>
        <begin position="169"/>
        <end position="371"/>
    </location>
</feature>
<evidence type="ECO:0000256" key="3">
    <source>
        <dbReference type="ARBA" id="ARBA00022679"/>
    </source>
</evidence>